<keyword evidence="2" id="KW-0472">Membrane</keyword>
<dbReference type="EMBL" id="JASNJE010000004">
    <property type="protein sequence ID" value="MDK3072418.1"/>
    <property type="molecule type" value="Genomic_DNA"/>
</dbReference>
<evidence type="ECO:0000259" key="4">
    <source>
        <dbReference type="Pfam" id="PF19353"/>
    </source>
</evidence>
<keyword evidence="6" id="KW-1185">Reference proteome</keyword>
<dbReference type="InterPro" id="IPR045974">
    <property type="entry name" value="DUF5930"/>
</dbReference>
<evidence type="ECO:0000259" key="3">
    <source>
        <dbReference type="Pfam" id="PF01551"/>
    </source>
</evidence>
<dbReference type="PANTHER" id="PTHR21666">
    <property type="entry name" value="PEPTIDASE-RELATED"/>
    <property type="match status" value="1"/>
</dbReference>
<evidence type="ECO:0000313" key="6">
    <source>
        <dbReference type="Proteomes" id="UP001227126"/>
    </source>
</evidence>
<dbReference type="Proteomes" id="UP001227126">
    <property type="component" value="Unassembled WGS sequence"/>
</dbReference>
<sequence length="456" mass="50426">MRTRLAITTHAILERFFPERRLFLKSDTDTRFIRLRPSTQLFAYAGASAIVAWAIIATAILLMDSIGSGSFREQAKRDQILYQERLNALSLERDSRAEEALAAQQRFNAALKQVSAMQSELLASETRRRELETGIEVIQSTLRDTMKERQDAKIALAALQTQSEAGTGDGTAPSGGDVPVSFMADALAKTAEERDQVLANAQTALNMASDLELELSLVHEQNDQIFRQLEEAMTISVAPLDKMFRSAGMPTDSIIEQVRRGYSGQGGPLTKLSFTTRGEDDPSADQLRANKILNQMDLLNLYRIAAERAPFASPVKSAVRYTSGFGYRRDPKTGGRRMHNGSDFAGSTGTNIYATADGVVTHAGWQSGFGRLVIIKHDFGIETRYAHNSRILVKKGQRVSRGDHISDMGNSGRSTGTHLHYEVRVNGTPVNPMIYIKAARNVFEEQNQRAVAQNDR</sequence>
<keyword evidence="1" id="KW-0732">Signal</keyword>
<dbReference type="Pfam" id="PF01551">
    <property type="entry name" value="Peptidase_M23"/>
    <property type="match status" value="1"/>
</dbReference>
<dbReference type="RefSeq" id="WP_284484359.1">
    <property type="nucleotide sequence ID" value="NZ_JASNJE010000004.1"/>
</dbReference>
<dbReference type="CDD" id="cd12797">
    <property type="entry name" value="M23_peptidase"/>
    <property type="match status" value="1"/>
</dbReference>
<dbReference type="Pfam" id="PF19353">
    <property type="entry name" value="DUF5930"/>
    <property type="match status" value="1"/>
</dbReference>
<proteinExistence type="predicted"/>
<feature type="domain" description="M23ase beta-sheet core" evidence="3">
    <location>
        <begin position="337"/>
        <end position="432"/>
    </location>
</feature>
<evidence type="ECO:0000313" key="5">
    <source>
        <dbReference type="EMBL" id="MDK3072418.1"/>
    </source>
</evidence>
<dbReference type="Gene3D" id="2.70.70.10">
    <property type="entry name" value="Glucose Permease (Domain IIA)"/>
    <property type="match status" value="1"/>
</dbReference>
<evidence type="ECO:0000256" key="1">
    <source>
        <dbReference type="ARBA" id="ARBA00022729"/>
    </source>
</evidence>
<feature type="transmembrane region" description="Helical" evidence="2">
    <location>
        <begin position="41"/>
        <end position="63"/>
    </location>
</feature>
<name>A0ABT7FBD6_9RHOB</name>
<organism evidence="5 6">
    <name type="scientific">Sedimentitalea xiamensis</name>
    <dbReference type="NCBI Taxonomy" id="3050037"/>
    <lineage>
        <taxon>Bacteria</taxon>
        <taxon>Pseudomonadati</taxon>
        <taxon>Pseudomonadota</taxon>
        <taxon>Alphaproteobacteria</taxon>
        <taxon>Rhodobacterales</taxon>
        <taxon>Paracoccaceae</taxon>
        <taxon>Sedimentitalea</taxon>
    </lineage>
</organism>
<dbReference type="SUPFAM" id="SSF51261">
    <property type="entry name" value="Duplicated hybrid motif"/>
    <property type="match status" value="1"/>
</dbReference>
<reference evidence="5 6" key="1">
    <citation type="submission" date="2023-05" db="EMBL/GenBank/DDBJ databases">
        <title>Sedimentitalea sp. nov. JM2-8.</title>
        <authorList>
            <person name="Huang J."/>
        </authorList>
    </citation>
    <scope>NUCLEOTIDE SEQUENCE [LARGE SCALE GENOMIC DNA]</scope>
    <source>
        <strain evidence="5 6">JM2-8</strain>
    </source>
</reference>
<gene>
    <name evidence="5" type="ORF">QO034_04770</name>
</gene>
<keyword evidence="2" id="KW-1133">Transmembrane helix</keyword>
<dbReference type="PANTHER" id="PTHR21666:SF289">
    <property type="entry name" value="L-ALA--D-GLU ENDOPEPTIDASE"/>
    <property type="match status" value="1"/>
</dbReference>
<evidence type="ECO:0000256" key="2">
    <source>
        <dbReference type="SAM" id="Phobius"/>
    </source>
</evidence>
<dbReference type="InterPro" id="IPR011055">
    <property type="entry name" value="Dup_hybrid_motif"/>
</dbReference>
<comment type="caution">
    <text evidence="5">The sequence shown here is derived from an EMBL/GenBank/DDBJ whole genome shotgun (WGS) entry which is preliminary data.</text>
</comment>
<dbReference type="InterPro" id="IPR050570">
    <property type="entry name" value="Cell_wall_metabolism_enzyme"/>
</dbReference>
<dbReference type="InterPro" id="IPR016047">
    <property type="entry name" value="M23ase_b-sheet_dom"/>
</dbReference>
<keyword evidence="2" id="KW-0812">Transmembrane</keyword>
<protein>
    <submittedName>
        <fullName evidence="5">DUF5930 domain-containing protein</fullName>
    </submittedName>
</protein>
<accession>A0ABT7FBD6</accession>
<feature type="domain" description="DUF5930" evidence="4">
    <location>
        <begin position="1"/>
        <end position="320"/>
    </location>
</feature>